<dbReference type="InterPro" id="IPR016169">
    <property type="entry name" value="FAD-bd_PCMH_sub2"/>
</dbReference>
<dbReference type="GO" id="GO:0071949">
    <property type="term" value="F:FAD binding"/>
    <property type="evidence" value="ECO:0007669"/>
    <property type="project" value="InterPro"/>
</dbReference>
<dbReference type="AlphaFoldDB" id="A0A5N6JTY6"/>
<evidence type="ECO:0000313" key="9">
    <source>
        <dbReference type="Proteomes" id="UP000326757"/>
    </source>
</evidence>
<dbReference type="InterPro" id="IPR006094">
    <property type="entry name" value="Oxid_FAD_bind_N"/>
</dbReference>
<evidence type="ECO:0000256" key="4">
    <source>
        <dbReference type="ARBA" id="ARBA00022827"/>
    </source>
</evidence>
<dbReference type="SUPFAM" id="SSF56176">
    <property type="entry name" value="FAD-binding/transporter-associated domain-like"/>
    <property type="match status" value="1"/>
</dbReference>
<evidence type="ECO:0000256" key="5">
    <source>
        <dbReference type="ARBA" id="ARBA00023002"/>
    </source>
</evidence>
<keyword evidence="3" id="KW-0285">Flavoprotein</keyword>
<evidence type="ECO:0000256" key="2">
    <source>
        <dbReference type="ARBA" id="ARBA00005466"/>
    </source>
</evidence>
<dbReference type="Pfam" id="PF08031">
    <property type="entry name" value="BBE"/>
    <property type="match status" value="1"/>
</dbReference>
<dbReference type="OrthoDB" id="415825at2759"/>
<name>A0A5N6JTY6_MONLA</name>
<keyword evidence="6" id="KW-0732">Signal</keyword>
<keyword evidence="4" id="KW-0274">FAD</keyword>
<evidence type="ECO:0000256" key="3">
    <source>
        <dbReference type="ARBA" id="ARBA00022630"/>
    </source>
</evidence>
<comment type="similarity">
    <text evidence="2">Belongs to the oxygen-dependent FAD-linked oxidoreductase family.</text>
</comment>
<dbReference type="InterPro" id="IPR036318">
    <property type="entry name" value="FAD-bd_PCMH-like_sf"/>
</dbReference>
<evidence type="ECO:0000256" key="6">
    <source>
        <dbReference type="SAM" id="SignalP"/>
    </source>
</evidence>
<accession>A0A5N6JTY6</accession>
<protein>
    <recommendedName>
        <fullName evidence="7">FAD-binding PCMH-type domain-containing protein</fullName>
    </recommendedName>
</protein>
<dbReference type="EMBL" id="VIGI01000014">
    <property type="protein sequence ID" value="KAB8291847.1"/>
    <property type="molecule type" value="Genomic_DNA"/>
</dbReference>
<dbReference type="Pfam" id="PF01565">
    <property type="entry name" value="FAD_binding_4"/>
    <property type="match status" value="1"/>
</dbReference>
<dbReference type="PANTHER" id="PTHR42973">
    <property type="entry name" value="BINDING OXIDOREDUCTASE, PUTATIVE (AFU_ORTHOLOGUE AFUA_1G17690)-RELATED"/>
    <property type="match status" value="1"/>
</dbReference>
<evidence type="ECO:0000313" key="8">
    <source>
        <dbReference type="EMBL" id="KAB8291847.1"/>
    </source>
</evidence>
<sequence length="527" mass="57699">MLKLYTFAIIYFLSILSLASNELSAQLIAAYFNQILSSGSEVWLPNETNYTSSITQRWTIYPPAEPTYIIALKPALPSDIQSIIHFAAHHNIPFLATGGGHGYSSSLHSCRNGIDIDLGFFHDIRINDEESTLTIGGSVKFGEIVKPLYDAGKEIQTGIGGCVGAVGATLGAGVGPYTGLHGLVIDALLELKYVTGTGELVTASKTINPELFWGARGAGHQFGVVYEATYMTHDSTNNGNLIFGELRYRASDNGSLWQIVKDIGINQPKEMSLALQANWDDDFGGLNILVTVEWIGSMQEALTIFAPFISLQPIQQNITQIPWYDLFDNLSAGDSKIICEGGTNTSVWAVNLYSLDIPTFLQTFQNLANFYSAFPDSRTSIWDIEKFANSITLSIPDDETAYSHRNTTIYTFLDLQINNKAQNDGINAFGASFQSAFAAASGYDGLRVYVNYGRDEGEEVWYSERKLPRLKALKKRYDPGELFSHYNPVKISRGRGTVTMTASGKTSGVEGAVGGFRYGAQTSIWGN</sequence>
<dbReference type="Gene3D" id="3.40.462.20">
    <property type="match status" value="1"/>
</dbReference>
<dbReference type="InterPro" id="IPR012951">
    <property type="entry name" value="BBE"/>
</dbReference>
<keyword evidence="5" id="KW-0560">Oxidoreductase</keyword>
<feature type="chain" id="PRO_5024923908" description="FAD-binding PCMH-type domain-containing protein" evidence="6">
    <location>
        <begin position="20"/>
        <end position="527"/>
    </location>
</feature>
<dbReference type="GO" id="GO:0016491">
    <property type="term" value="F:oxidoreductase activity"/>
    <property type="evidence" value="ECO:0007669"/>
    <property type="project" value="UniProtKB-KW"/>
</dbReference>
<gene>
    <name evidence="8" type="ORF">EYC80_006629</name>
</gene>
<comment type="cofactor">
    <cofactor evidence="1">
        <name>FAD</name>
        <dbReference type="ChEBI" id="CHEBI:57692"/>
    </cofactor>
</comment>
<dbReference type="Gene3D" id="3.30.465.10">
    <property type="match status" value="1"/>
</dbReference>
<dbReference type="PANTHER" id="PTHR42973:SF9">
    <property type="entry name" value="FAD-BINDING PCMH-TYPE DOMAIN-CONTAINING PROTEIN-RELATED"/>
    <property type="match status" value="1"/>
</dbReference>
<dbReference type="PROSITE" id="PS51387">
    <property type="entry name" value="FAD_PCMH"/>
    <property type="match status" value="1"/>
</dbReference>
<dbReference type="InterPro" id="IPR016166">
    <property type="entry name" value="FAD-bd_PCMH"/>
</dbReference>
<reference evidence="8 9" key="1">
    <citation type="submission" date="2019-06" db="EMBL/GenBank/DDBJ databases">
        <title>Genome Sequence of the Brown Rot Fungal Pathogen Monilinia laxa.</title>
        <authorList>
            <person name="De Miccolis Angelini R.M."/>
            <person name="Landi L."/>
            <person name="Abate D."/>
            <person name="Pollastro S."/>
            <person name="Romanazzi G."/>
            <person name="Faretra F."/>
        </authorList>
    </citation>
    <scope>NUCLEOTIDE SEQUENCE [LARGE SCALE GENOMIC DNA]</scope>
    <source>
        <strain evidence="8 9">Mlax316</strain>
    </source>
</reference>
<dbReference type="InterPro" id="IPR050416">
    <property type="entry name" value="FAD-linked_Oxidoreductase"/>
</dbReference>
<evidence type="ECO:0000259" key="7">
    <source>
        <dbReference type="PROSITE" id="PS51387"/>
    </source>
</evidence>
<keyword evidence="9" id="KW-1185">Reference proteome</keyword>
<feature type="signal peptide" evidence="6">
    <location>
        <begin position="1"/>
        <end position="19"/>
    </location>
</feature>
<evidence type="ECO:0000256" key="1">
    <source>
        <dbReference type="ARBA" id="ARBA00001974"/>
    </source>
</evidence>
<comment type="caution">
    <text evidence="8">The sequence shown here is derived from an EMBL/GenBank/DDBJ whole genome shotgun (WGS) entry which is preliminary data.</text>
</comment>
<organism evidence="8 9">
    <name type="scientific">Monilinia laxa</name>
    <name type="common">Brown rot fungus</name>
    <name type="synonym">Sclerotinia laxa</name>
    <dbReference type="NCBI Taxonomy" id="61186"/>
    <lineage>
        <taxon>Eukaryota</taxon>
        <taxon>Fungi</taxon>
        <taxon>Dikarya</taxon>
        <taxon>Ascomycota</taxon>
        <taxon>Pezizomycotina</taxon>
        <taxon>Leotiomycetes</taxon>
        <taxon>Helotiales</taxon>
        <taxon>Sclerotiniaceae</taxon>
        <taxon>Monilinia</taxon>
    </lineage>
</organism>
<dbReference type="Proteomes" id="UP000326757">
    <property type="component" value="Unassembled WGS sequence"/>
</dbReference>
<proteinExistence type="inferred from homology"/>
<feature type="domain" description="FAD-binding PCMH-type" evidence="7">
    <location>
        <begin position="61"/>
        <end position="235"/>
    </location>
</feature>